<feature type="transmembrane region" description="Helical" evidence="6">
    <location>
        <begin position="25"/>
        <end position="49"/>
    </location>
</feature>
<evidence type="ECO:0000256" key="4">
    <source>
        <dbReference type="ARBA" id="ARBA00022989"/>
    </source>
</evidence>
<dbReference type="PANTHER" id="PTHR32196">
    <property type="entry name" value="ABC TRANSPORTER PERMEASE PROTEIN YPHD-RELATED-RELATED"/>
    <property type="match status" value="1"/>
</dbReference>
<dbReference type="Pfam" id="PF02653">
    <property type="entry name" value="BPD_transp_2"/>
    <property type="match status" value="1"/>
</dbReference>
<keyword evidence="5 6" id="KW-0472">Membrane</keyword>
<proteinExistence type="predicted"/>
<name>A0A5R9J944_9PROT</name>
<feature type="transmembrane region" description="Helical" evidence="6">
    <location>
        <begin position="112"/>
        <end position="132"/>
    </location>
</feature>
<dbReference type="Proteomes" id="UP000305654">
    <property type="component" value="Unassembled WGS sequence"/>
</dbReference>
<protein>
    <submittedName>
        <fullName evidence="7">ABC transporter permease</fullName>
    </submittedName>
</protein>
<dbReference type="EMBL" id="VCDI01000001">
    <property type="protein sequence ID" value="TLU74130.1"/>
    <property type="molecule type" value="Genomic_DNA"/>
</dbReference>
<feature type="transmembrane region" description="Helical" evidence="6">
    <location>
        <begin position="139"/>
        <end position="157"/>
    </location>
</feature>
<dbReference type="GO" id="GO:0022857">
    <property type="term" value="F:transmembrane transporter activity"/>
    <property type="evidence" value="ECO:0007669"/>
    <property type="project" value="InterPro"/>
</dbReference>
<organism evidence="7 8">
    <name type="scientific">Lichenicoccus roseus</name>
    <dbReference type="NCBI Taxonomy" id="2683649"/>
    <lineage>
        <taxon>Bacteria</taxon>
        <taxon>Pseudomonadati</taxon>
        <taxon>Pseudomonadota</taxon>
        <taxon>Alphaproteobacteria</taxon>
        <taxon>Acetobacterales</taxon>
        <taxon>Acetobacteraceae</taxon>
        <taxon>Lichenicoccus</taxon>
    </lineage>
</organism>
<dbReference type="RefSeq" id="WP_138324383.1">
    <property type="nucleotide sequence ID" value="NZ_VCDI01000001.1"/>
</dbReference>
<keyword evidence="8" id="KW-1185">Reference proteome</keyword>
<feature type="transmembrane region" description="Helical" evidence="6">
    <location>
        <begin position="177"/>
        <end position="199"/>
    </location>
</feature>
<evidence type="ECO:0000256" key="2">
    <source>
        <dbReference type="ARBA" id="ARBA00022475"/>
    </source>
</evidence>
<accession>A0A5R9J944</accession>
<evidence type="ECO:0000256" key="3">
    <source>
        <dbReference type="ARBA" id="ARBA00022692"/>
    </source>
</evidence>
<evidence type="ECO:0000256" key="5">
    <source>
        <dbReference type="ARBA" id="ARBA00023136"/>
    </source>
</evidence>
<feature type="transmembrane region" description="Helical" evidence="6">
    <location>
        <begin position="314"/>
        <end position="331"/>
    </location>
</feature>
<gene>
    <name evidence="7" type="ORF">FE263_02660</name>
</gene>
<dbReference type="AlphaFoldDB" id="A0A5R9J944"/>
<feature type="transmembrane region" description="Helical" evidence="6">
    <location>
        <begin position="285"/>
        <end position="302"/>
    </location>
</feature>
<dbReference type="GO" id="GO:0005886">
    <property type="term" value="C:plasma membrane"/>
    <property type="evidence" value="ECO:0007669"/>
    <property type="project" value="UniProtKB-SubCell"/>
</dbReference>
<dbReference type="CDD" id="cd06579">
    <property type="entry name" value="TM_PBP1_transp_AraH_like"/>
    <property type="match status" value="1"/>
</dbReference>
<comment type="caution">
    <text evidence="7">The sequence shown here is derived from an EMBL/GenBank/DDBJ whole genome shotgun (WGS) entry which is preliminary data.</text>
</comment>
<sequence length="345" mass="36346">MNSLRSTALEPQPGALRGASLGRRIAVLLPVYGLVVLAVLLAIAFSLILPDSFPTWLNLRSMLSDKSVVAMLSLAATVPMMTGKIDLTVGYGVVLWHILVISLQISGVPWPLAVLIVLAMGVVFGLLNGLLVEVAQIDSFIATLGTGTVTYAVALWWTGGRQIIGRLSPDFFLIDTASIGGIPLPAFYVIGLAFVLWLVSAYTPLGRYLYAIGANPRAAELNGIPTRRYTMLAFMVSGLVTAIAGVVLASRLRVGQASVGLDFLLPALVGAFLGSTTINPGRVNIWGTIVGVVILAIGISGIEQLGGAFWVEPAFNGATLLFAIGLAGWTGRRRLQVRARAGKPS</sequence>
<feature type="transmembrane region" description="Helical" evidence="6">
    <location>
        <begin position="229"/>
        <end position="248"/>
    </location>
</feature>
<evidence type="ECO:0000256" key="6">
    <source>
        <dbReference type="SAM" id="Phobius"/>
    </source>
</evidence>
<keyword evidence="2" id="KW-1003">Cell membrane</keyword>
<reference evidence="7 8" key="1">
    <citation type="submission" date="2019-05" db="EMBL/GenBank/DDBJ databases">
        <authorList>
            <person name="Pankratov T."/>
            <person name="Grouzdev D."/>
        </authorList>
    </citation>
    <scope>NUCLEOTIDE SEQUENCE [LARGE SCALE GENOMIC DNA]</scope>
    <source>
        <strain evidence="7 8">KEBCLARHB70R</strain>
    </source>
</reference>
<keyword evidence="3 6" id="KW-0812">Transmembrane</keyword>
<feature type="transmembrane region" description="Helical" evidence="6">
    <location>
        <begin position="254"/>
        <end position="273"/>
    </location>
</feature>
<evidence type="ECO:0000313" key="7">
    <source>
        <dbReference type="EMBL" id="TLU74130.1"/>
    </source>
</evidence>
<comment type="subcellular location">
    <subcellularLocation>
        <location evidence="1">Cell membrane</location>
        <topology evidence="1">Multi-pass membrane protein</topology>
    </subcellularLocation>
</comment>
<dbReference type="OrthoDB" id="192433at2"/>
<dbReference type="InterPro" id="IPR001851">
    <property type="entry name" value="ABC_transp_permease"/>
</dbReference>
<keyword evidence="4 6" id="KW-1133">Transmembrane helix</keyword>
<evidence type="ECO:0000256" key="1">
    <source>
        <dbReference type="ARBA" id="ARBA00004651"/>
    </source>
</evidence>
<evidence type="ECO:0000313" key="8">
    <source>
        <dbReference type="Proteomes" id="UP000305654"/>
    </source>
</evidence>
<dbReference type="PANTHER" id="PTHR32196:SF72">
    <property type="entry name" value="RIBOSE IMPORT PERMEASE PROTEIN RBSC"/>
    <property type="match status" value="1"/>
</dbReference>